<protein>
    <submittedName>
        <fullName evidence="1">Lecithin-cholesterol acyltransferase-like 4</fullName>
    </submittedName>
</protein>
<comment type="caution">
    <text evidence="1">The sequence shown here is derived from an EMBL/GenBank/DDBJ whole genome shotgun (WGS) entry which is preliminary data.</text>
</comment>
<dbReference type="GO" id="GO:0016746">
    <property type="term" value="F:acyltransferase activity"/>
    <property type="evidence" value="ECO:0007669"/>
    <property type="project" value="UniProtKB-KW"/>
</dbReference>
<evidence type="ECO:0000313" key="2">
    <source>
        <dbReference type="Proteomes" id="UP000288805"/>
    </source>
</evidence>
<dbReference type="AlphaFoldDB" id="A0A438FQN7"/>
<accession>A0A438FQN7</accession>
<evidence type="ECO:0000313" key="1">
    <source>
        <dbReference type="EMBL" id="RVW62268.1"/>
    </source>
</evidence>
<reference evidence="1 2" key="1">
    <citation type="journal article" date="2018" name="PLoS Genet.">
        <title>Population sequencing reveals clonal diversity and ancestral inbreeding in the grapevine cultivar Chardonnay.</title>
        <authorList>
            <person name="Roach M.J."/>
            <person name="Johnson D.L."/>
            <person name="Bohlmann J."/>
            <person name="van Vuuren H.J."/>
            <person name="Jones S.J."/>
            <person name="Pretorius I.S."/>
            <person name="Schmidt S.A."/>
            <person name="Borneman A.R."/>
        </authorList>
    </citation>
    <scope>NUCLEOTIDE SEQUENCE [LARGE SCALE GENOMIC DNA]</scope>
    <source>
        <strain evidence="2">cv. Chardonnay</strain>
        <tissue evidence="1">Leaf</tissue>
    </source>
</reference>
<organism evidence="1 2">
    <name type="scientific">Vitis vinifera</name>
    <name type="common">Grape</name>
    <dbReference type="NCBI Taxonomy" id="29760"/>
    <lineage>
        <taxon>Eukaryota</taxon>
        <taxon>Viridiplantae</taxon>
        <taxon>Streptophyta</taxon>
        <taxon>Embryophyta</taxon>
        <taxon>Tracheophyta</taxon>
        <taxon>Spermatophyta</taxon>
        <taxon>Magnoliopsida</taxon>
        <taxon>eudicotyledons</taxon>
        <taxon>Gunneridae</taxon>
        <taxon>Pentapetalae</taxon>
        <taxon>rosids</taxon>
        <taxon>Vitales</taxon>
        <taxon>Vitaceae</taxon>
        <taxon>Viteae</taxon>
        <taxon>Vitis</taxon>
    </lineage>
</organism>
<proteinExistence type="predicted"/>
<dbReference type="Proteomes" id="UP000288805">
    <property type="component" value="Unassembled WGS sequence"/>
</dbReference>
<sequence>MAVLLEEIAQSVEIWLKLIKKPQPYVDPNLDPVLLVPGIAGSILKAVDDNGRGERVWVRIIGCRLQVPD</sequence>
<gene>
    <name evidence="1" type="primary">LCAT4_2</name>
    <name evidence="1" type="ORF">CK203_058530</name>
</gene>
<dbReference type="OrthoDB" id="190846at2759"/>
<keyword evidence="1" id="KW-0012">Acyltransferase</keyword>
<name>A0A438FQN7_VITVI</name>
<keyword evidence="1" id="KW-0808">Transferase</keyword>
<dbReference type="EMBL" id="QGNW01000779">
    <property type="protein sequence ID" value="RVW62268.1"/>
    <property type="molecule type" value="Genomic_DNA"/>
</dbReference>